<feature type="transmembrane region" description="Helical" evidence="1">
    <location>
        <begin position="51"/>
        <end position="68"/>
    </location>
</feature>
<keyword evidence="1" id="KW-1133">Transmembrane helix</keyword>
<name>A0ABS9IZQ2_9FLAO</name>
<sequence>MNKDNQKQTKNQLSSWVKFTNIGLQMGIIIAAGAFFGVWLDEKFPNDYSAYTIIFSLLAVFISLYNVYRQVKSLGEKEN</sequence>
<protein>
    <submittedName>
        <fullName evidence="2">AtpZ/AtpI family protein</fullName>
    </submittedName>
</protein>
<evidence type="ECO:0000256" key="1">
    <source>
        <dbReference type="SAM" id="Phobius"/>
    </source>
</evidence>
<dbReference type="EMBL" id="JAETXX010000001">
    <property type="protein sequence ID" value="MCF8713664.1"/>
    <property type="molecule type" value="Genomic_DNA"/>
</dbReference>
<organism evidence="2 3">
    <name type="scientific">Joostella atrarenae</name>
    <dbReference type="NCBI Taxonomy" id="679257"/>
    <lineage>
        <taxon>Bacteria</taxon>
        <taxon>Pseudomonadati</taxon>
        <taxon>Bacteroidota</taxon>
        <taxon>Flavobacteriia</taxon>
        <taxon>Flavobacteriales</taxon>
        <taxon>Flavobacteriaceae</taxon>
        <taxon>Joostella</taxon>
    </lineage>
</organism>
<accession>A0ABS9IZQ2</accession>
<comment type="caution">
    <text evidence="2">The sequence shown here is derived from an EMBL/GenBank/DDBJ whole genome shotgun (WGS) entry which is preliminary data.</text>
</comment>
<dbReference type="RefSeq" id="WP_236957626.1">
    <property type="nucleotide sequence ID" value="NZ_JAETXX010000001.1"/>
</dbReference>
<dbReference type="Proteomes" id="UP000829517">
    <property type="component" value="Unassembled WGS sequence"/>
</dbReference>
<dbReference type="Pfam" id="PF09527">
    <property type="entry name" value="ATPase_gene1"/>
    <property type="match status" value="1"/>
</dbReference>
<keyword evidence="1" id="KW-0472">Membrane</keyword>
<keyword evidence="3" id="KW-1185">Reference proteome</keyword>
<proteinExistence type="predicted"/>
<dbReference type="InterPro" id="IPR032820">
    <property type="entry name" value="ATPase_put"/>
</dbReference>
<keyword evidence="1" id="KW-0812">Transmembrane</keyword>
<evidence type="ECO:0000313" key="3">
    <source>
        <dbReference type="Proteomes" id="UP000829517"/>
    </source>
</evidence>
<reference evidence="2 3" key="1">
    <citation type="submission" date="2021-01" db="EMBL/GenBank/DDBJ databases">
        <title>Genome sequencing of Joostella atrarenae M1-2 (= KCTC 23194).</title>
        <authorList>
            <person name="Zakaria M.R."/>
            <person name="Lam M.Q."/>
            <person name="Chong C.S."/>
        </authorList>
    </citation>
    <scope>NUCLEOTIDE SEQUENCE [LARGE SCALE GENOMIC DNA]</scope>
    <source>
        <strain evidence="2 3">M1-2</strain>
    </source>
</reference>
<feature type="transmembrane region" description="Helical" evidence="1">
    <location>
        <begin position="21"/>
        <end position="39"/>
    </location>
</feature>
<gene>
    <name evidence="2" type="ORF">JM658_02400</name>
</gene>
<evidence type="ECO:0000313" key="2">
    <source>
        <dbReference type="EMBL" id="MCF8713664.1"/>
    </source>
</evidence>